<feature type="compositionally biased region" description="Pro residues" evidence="1">
    <location>
        <begin position="163"/>
        <end position="174"/>
    </location>
</feature>
<evidence type="ECO:0000256" key="1">
    <source>
        <dbReference type="SAM" id="MobiDB-lite"/>
    </source>
</evidence>
<reference evidence="3 4" key="2">
    <citation type="submission" date="2013-04" db="EMBL/GenBank/DDBJ databases">
        <title>The Genome Sequence of Bilophila wadsworthia 3_1_6.</title>
        <authorList>
            <consortium name="The Broad Institute Genomics Platform"/>
            <person name="Earl A."/>
            <person name="Ward D."/>
            <person name="Feldgarden M."/>
            <person name="Gevers D."/>
            <person name="Sibley C."/>
            <person name="Strauss J."/>
            <person name="Allen-Vercoe E."/>
            <person name="Walker B."/>
            <person name="Young S."/>
            <person name="Zeng Q."/>
            <person name="Gargeya S."/>
            <person name="Fitzgerald M."/>
            <person name="Haas B."/>
            <person name="Abouelleil A."/>
            <person name="Allen A.W."/>
            <person name="Alvarado L."/>
            <person name="Arachchi H.M."/>
            <person name="Berlin A.M."/>
            <person name="Chapman S.B."/>
            <person name="Gainer-Dewar J."/>
            <person name="Goldberg J."/>
            <person name="Griggs A."/>
            <person name="Gujja S."/>
            <person name="Hansen M."/>
            <person name="Howarth C."/>
            <person name="Imamovic A."/>
            <person name="Ireland A."/>
            <person name="Larimer J."/>
            <person name="McCowan C."/>
            <person name="Murphy C."/>
            <person name="Pearson M."/>
            <person name="Poon T.W."/>
            <person name="Priest M."/>
            <person name="Roberts A."/>
            <person name="Saif S."/>
            <person name="Shea T."/>
            <person name="Sisk P."/>
            <person name="Sykes S."/>
            <person name="Wortman J."/>
            <person name="Nusbaum C."/>
            <person name="Birren B."/>
        </authorList>
    </citation>
    <scope>NUCLEOTIDE SEQUENCE [LARGE SCALE GENOMIC DNA]</scope>
    <source>
        <strain evidence="3 4">3_1_6</strain>
    </source>
</reference>
<organism evidence="3 4">
    <name type="scientific">Bilophila wadsworthia (strain 3_1_6)</name>
    <dbReference type="NCBI Taxonomy" id="563192"/>
    <lineage>
        <taxon>Bacteria</taxon>
        <taxon>Pseudomonadati</taxon>
        <taxon>Thermodesulfobacteriota</taxon>
        <taxon>Desulfovibrionia</taxon>
        <taxon>Desulfovibrionales</taxon>
        <taxon>Desulfovibrionaceae</taxon>
        <taxon>Bilophila</taxon>
    </lineage>
</organism>
<sequence length="174" mass="19590">MKQDVIVVPSDRLIIIDGIPLQFDFPAPKNMHALQWHEGSGHIEWTDDINHPLTPDDYAADVAPFVALWEAEKARLDEEAAAAGAARIAEYNSEPARAARIRAERDRRLDATTWLVERHKEQTAGNIETSITGEDYAALLTYRQALRDLPQQEGFPWEGPDDPACPWPIEPEKV</sequence>
<dbReference type="EMBL" id="ADCP02000002">
    <property type="protein sequence ID" value="EFV46017.1"/>
    <property type="molecule type" value="Genomic_DNA"/>
</dbReference>
<keyword evidence="4" id="KW-1185">Reference proteome</keyword>
<reference evidence="3 4" key="1">
    <citation type="submission" date="2010-10" db="EMBL/GenBank/DDBJ databases">
        <authorList>
            <consortium name="The Broad Institute Genome Sequencing Platform"/>
            <person name="Ward D."/>
            <person name="Earl A."/>
            <person name="Feldgarden M."/>
            <person name="Young S.K."/>
            <person name="Gargeya S."/>
            <person name="Zeng Q."/>
            <person name="Alvarado L."/>
            <person name="Berlin A."/>
            <person name="Bochicchio J."/>
            <person name="Chapman S.B."/>
            <person name="Chen Z."/>
            <person name="Freedman E."/>
            <person name="Gellesch M."/>
            <person name="Goldberg J."/>
            <person name="Griggs A."/>
            <person name="Gujja S."/>
            <person name="Heilman E."/>
            <person name="Heiman D."/>
            <person name="Howarth C."/>
            <person name="Mehta T."/>
            <person name="Neiman D."/>
            <person name="Pearson M."/>
            <person name="Roberts A."/>
            <person name="Saif S."/>
            <person name="Shea T."/>
            <person name="Shenoy N."/>
            <person name="Sisk P."/>
            <person name="Stolte C."/>
            <person name="Sykes S."/>
            <person name="White J."/>
            <person name="Yandava C."/>
            <person name="Allen-Vercoe E."/>
            <person name="Sibley C."/>
            <person name="Ambrose C.E."/>
            <person name="Strauss J."/>
            <person name="Daigneault M."/>
            <person name="Haas B."/>
            <person name="Nusbaum C."/>
            <person name="Birren B."/>
        </authorList>
    </citation>
    <scope>NUCLEOTIDE SEQUENCE [LARGE SCALE GENOMIC DNA]</scope>
    <source>
        <strain evidence="3 4">3_1_6</strain>
    </source>
</reference>
<dbReference type="Proteomes" id="UP000006034">
    <property type="component" value="Unassembled WGS sequence"/>
</dbReference>
<evidence type="ECO:0000313" key="4">
    <source>
        <dbReference type="Proteomes" id="UP000006034"/>
    </source>
</evidence>
<dbReference type="AlphaFoldDB" id="E5Y1Z0"/>
<proteinExistence type="predicted"/>
<dbReference type="InterPro" id="IPR031893">
    <property type="entry name" value="Phage_tail_APC"/>
</dbReference>
<evidence type="ECO:0000259" key="2">
    <source>
        <dbReference type="Pfam" id="PF16778"/>
    </source>
</evidence>
<comment type="caution">
    <text evidence="3">The sequence shown here is derived from an EMBL/GenBank/DDBJ whole genome shotgun (WGS) entry which is preliminary data.</text>
</comment>
<gene>
    <name evidence="3" type="ORF">HMPREF0179_00199</name>
</gene>
<dbReference type="Gene3D" id="6.10.140.1310">
    <property type="match status" value="1"/>
</dbReference>
<feature type="region of interest" description="Disordered" evidence="1">
    <location>
        <begin position="152"/>
        <end position="174"/>
    </location>
</feature>
<dbReference type="RefSeq" id="WP_005024234.1">
    <property type="nucleotide sequence ID" value="NZ_KE150239.1"/>
</dbReference>
<dbReference type="STRING" id="563192.HMPREF0179_00199"/>
<dbReference type="GeneID" id="78087013"/>
<dbReference type="eggNOG" id="ENOG5030HR2">
    <property type="taxonomic scope" value="Bacteria"/>
</dbReference>
<evidence type="ECO:0000313" key="3">
    <source>
        <dbReference type="EMBL" id="EFV46017.1"/>
    </source>
</evidence>
<dbReference type="HOGENOM" id="CLU_1445485_0_0_7"/>
<feature type="domain" description="Phage tail assembly chaperone-like" evidence="2">
    <location>
        <begin position="98"/>
        <end position="172"/>
    </location>
</feature>
<protein>
    <recommendedName>
        <fullName evidence="2">Phage tail assembly chaperone-like domain-containing protein</fullName>
    </recommendedName>
</protein>
<dbReference type="OrthoDB" id="5465054at2"/>
<dbReference type="Pfam" id="PF16778">
    <property type="entry name" value="Phage_tail_APC"/>
    <property type="match status" value="1"/>
</dbReference>
<accession>E5Y1Z0</accession>
<name>E5Y1Z0_BILW3</name>